<dbReference type="OMA" id="EGTIMIT"/>
<dbReference type="InterPro" id="IPR001878">
    <property type="entry name" value="Znf_CCHC"/>
</dbReference>
<dbReference type="GO" id="GO:0003676">
    <property type="term" value="F:nucleic acid binding"/>
    <property type="evidence" value="ECO:0007669"/>
    <property type="project" value="InterPro"/>
</dbReference>
<evidence type="ECO:0000259" key="3">
    <source>
        <dbReference type="PROSITE" id="PS50158"/>
    </source>
</evidence>
<keyword evidence="1" id="KW-0862">Zinc</keyword>
<dbReference type="AlphaFoldDB" id="E9J7C5"/>
<feature type="compositionally biased region" description="Polar residues" evidence="2">
    <location>
        <begin position="187"/>
        <end position="200"/>
    </location>
</feature>
<protein>
    <recommendedName>
        <fullName evidence="3">CCHC-type domain-containing protein</fullName>
    </recommendedName>
</protein>
<feature type="compositionally biased region" description="Polar residues" evidence="2">
    <location>
        <begin position="117"/>
        <end position="130"/>
    </location>
</feature>
<dbReference type="InterPro" id="IPR036875">
    <property type="entry name" value="Znf_CCHC_sf"/>
</dbReference>
<evidence type="ECO:0000313" key="4">
    <source>
        <dbReference type="EMBL" id="EFZ11278.1"/>
    </source>
</evidence>
<dbReference type="Pfam" id="PF00098">
    <property type="entry name" value="zf-CCHC"/>
    <property type="match status" value="1"/>
</dbReference>
<accession>E9J7C5</accession>
<dbReference type="Gene3D" id="4.10.60.10">
    <property type="entry name" value="Zinc finger, CCHC-type"/>
    <property type="match status" value="1"/>
</dbReference>
<sequence length="232" mass="25463">MKQGKNLFDYIERVKELQTTILDGESTDYGYLDSAQRAAIEHTTMESFGNGLPSDLLIRVKLEKCYTLEGTIMITVQLSKQLEAENLRKKQKTYNHLFRADVPQNYGPPLNNKTANFRSTPMTSTNNPQRGSAGPSPFIKPLVPGQPGPNTLKSCYYCKTPGHFMSECRKLAYRRSMEGAVAPATPDSGNASSVLGTSGVNRDATPPGRPVTNTSIIRKPASQITPLPTLPE</sequence>
<reference evidence="4" key="1">
    <citation type="journal article" date="2011" name="Proc. Natl. Acad. Sci. U.S.A.">
        <title>The genome of the fire ant Solenopsis invicta.</title>
        <authorList>
            <person name="Wurm Y."/>
            <person name="Wang J."/>
            <person name="Riba-Grognuz O."/>
            <person name="Corona M."/>
            <person name="Nygaard S."/>
            <person name="Hunt B.G."/>
            <person name="Ingram K.K."/>
            <person name="Falquet L."/>
            <person name="Nipitwattanaphon M."/>
            <person name="Gotzek D."/>
            <person name="Dijkstra M.B."/>
            <person name="Oettler J."/>
            <person name="Comtesse F."/>
            <person name="Shih C.J."/>
            <person name="Wu W.J."/>
            <person name="Yang C.C."/>
            <person name="Thomas J."/>
            <person name="Beaudoing E."/>
            <person name="Pradervand S."/>
            <person name="Flegel V."/>
            <person name="Cook E.D."/>
            <person name="Fabbretti R."/>
            <person name="Stockinger H."/>
            <person name="Long L."/>
            <person name="Farmerie W.G."/>
            <person name="Oakey J."/>
            <person name="Boomsma J.J."/>
            <person name="Pamilo P."/>
            <person name="Yi S.V."/>
            <person name="Heinze J."/>
            <person name="Goodisman M.A."/>
            <person name="Farinelli L."/>
            <person name="Harshman K."/>
            <person name="Hulo N."/>
            <person name="Cerutti L."/>
            <person name="Xenarios I."/>
            <person name="Shoemaker D."/>
            <person name="Keller L."/>
        </authorList>
    </citation>
    <scope>NUCLEOTIDE SEQUENCE [LARGE SCALE GENOMIC DNA]</scope>
</reference>
<dbReference type="EMBL" id="GL768461">
    <property type="protein sequence ID" value="EFZ11278.1"/>
    <property type="molecule type" value="Genomic_DNA"/>
</dbReference>
<feature type="region of interest" description="Disordered" evidence="2">
    <location>
        <begin position="117"/>
        <end position="136"/>
    </location>
</feature>
<keyword evidence="1" id="KW-0863">Zinc-finger</keyword>
<dbReference type="SUPFAM" id="SSF57756">
    <property type="entry name" value="Retrovirus zinc finger-like domains"/>
    <property type="match status" value="1"/>
</dbReference>
<feature type="domain" description="CCHC-type" evidence="3">
    <location>
        <begin position="155"/>
        <end position="170"/>
    </location>
</feature>
<evidence type="ECO:0000256" key="2">
    <source>
        <dbReference type="SAM" id="MobiDB-lite"/>
    </source>
</evidence>
<gene>
    <name evidence="4" type="ORF">SINV_05053</name>
</gene>
<organism>
    <name type="scientific">Solenopsis invicta</name>
    <name type="common">Red imported fire ant</name>
    <name type="synonym">Solenopsis wagneri</name>
    <dbReference type="NCBI Taxonomy" id="13686"/>
    <lineage>
        <taxon>Eukaryota</taxon>
        <taxon>Metazoa</taxon>
        <taxon>Ecdysozoa</taxon>
        <taxon>Arthropoda</taxon>
        <taxon>Hexapoda</taxon>
        <taxon>Insecta</taxon>
        <taxon>Pterygota</taxon>
        <taxon>Neoptera</taxon>
        <taxon>Endopterygota</taxon>
        <taxon>Hymenoptera</taxon>
        <taxon>Apocrita</taxon>
        <taxon>Aculeata</taxon>
        <taxon>Formicoidea</taxon>
        <taxon>Formicidae</taxon>
        <taxon>Myrmicinae</taxon>
        <taxon>Solenopsis</taxon>
    </lineage>
</organism>
<name>E9J7C5_SOLIN</name>
<evidence type="ECO:0000256" key="1">
    <source>
        <dbReference type="PROSITE-ProRule" id="PRU00047"/>
    </source>
</evidence>
<proteinExistence type="predicted"/>
<dbReference type="PROSITE" id="PS50158">
    <property type="entry name" value="ZF_CCHC"/>
    <property type="match status" value="1"/>
</dbReference>
<dbReference type="HOGENOM" id="CLU_1196187_0_0_1"/>
<feature type="non-terminal residue" evidence="4">
    <location>
        <position position="232"/>
    </location>
</feature>
<dbReference type="GO" id="GO:0008270">
    <property type="term" value="F:zinc ion binding"/>
    <property type="evidence" value="ECO:0007669"/>
    <property type="project" value="UniProtKB-KW"/>
</dbReference>
<keyword evidence="1" id="KW-0479">Metal-binding</keyword>
<feature type="compositionally biased region" description="Polar residues" evidence="2">
    <location>
        <begin position="211"/>
        <end position="226"/>
    </location>
</feature>
<dbReference type="SMART" id="SM00343">
    <property type="entry name" value="ZnF_C2HC"/>
    <property type="match status" value="1"/>
</dbReference>
<feature type="region of interest" description="Disordered" evidence="2">
    <location>
        <begin position="182"/>
        <end position="232"/>
    </location>
</feature>